<dbReference type="AlphaFoldDB" id="F2N9G5"/>
<evidence type="ECO:0000313" key="5">
    <source>
        <dbReference type="Proteomes" id="UP000006851"/>
    </source>
</evidence>
<dbReference type="EMBL" id="CP002628">
    <property type="protein sequence ID" value="AEB06994.1"/>
    <property type="molecule type" value="Genomic_DNA"/>
</dbReference>
<name>F2N9G5_CORGP</name>
<sequence length="324" mass="34021">MSEPPLTDDRHVIALDDPRYPKGVAALPAAPKRLWVLGDPQELAGPCLAIIGARRATPYGIACAELAARVAAESGVTVVSGAARGCDRAAGAAALEAGGRHIAVLGCGADVVYPKSSARLLRDTIEGAGAVVSLDPWGTPPRRYAFPRRNRVIAALSRAVFVSEAGMPSGTFSTAEAASELGRELLAAPGSIFSPPSRGANYLICCGACCIADEEALEMALSRIFGVLRRGEQRAPERPCDDAVQDRAMRALVASPLRLEELAALLELDVLSCTRFVSTLQIDGLVEQLFDGRYAPTKNYLGARTRFGHNGGDSSDKGAAQHDS</sequence>
<dbReference type="GO" id="GO:0009294">
    <property type="term" value="P:DNA-mediated transformation"/>
    <property type="evidence" value="ECO:0007669"/>
    <property type="project" value="InterPro"/>
</dbReference>
<dbReference type="STRING" id="700015.Corgl_0881"/>
<evidence type="ECO:0000259" key="3">
    <source>
        <dbReference type="Pfam" id="PF02481"/>
    </source>
</evidence>
<accession>F2N9G5</accession>
<organism evidence="4 5">
    <name type="scientific">Coriobacterium glomerans (strain ATCC 49209 / DSM 20642 / JCM 10262 / PW2)</name>
    <dbReference type="NCBI Taxonomy" id="700015"/>
    <lineage>
        <taxon>Bacteria</taxon>
        <taxon>Bacillati</taxon>
        <taxon>Actinomycetota</taxon>
        <taxon>Coriobacteriia</taxon>
        <taxon>Coriobacteriales</taxon>
        <taxon>Coriobacteriaceae</taxon>
        <taxon>Coriobacterium</taxon>
    </lineage>
</organism>
<evidence type="ECO:0000256" key="1">
    <source>
        <dbReference type="ARBA" id="ARBA00006525"/>
    </source>
</evidence>
<proteinExistence type="inferred from homology"/>
<keyword evidence="5" id="KW-1185">Reference proteome</keyword>
<dbReference type="Gene3D" id="3.40.50.450">
    <property type="match status" value="1"/>
</dbReference>
<dbReference type="PANTHER" id="PTHR43022:SF1">
    <property type="entry name" value="PROTEIN SMF"/>
    <property type="match status" value="1"/>
</dbReference>
<dbReference type="KEGG" id="cgo:Corgl_0881"/>
<reference evidence="5" key="1">
    <citation type="journal article" date="2013" name="Stand. Genomic Sci.">
        <title>Complete genome sequence of Coriobacterium glomerans type strain (PW2(T)) from the midgut of Pyrrhocoris apterus L. (red soldier bug).</title>
        <authorList>
            <person name="Stackebrandt E."/>
            <person name="Zeytun A."/>
            <person name="Lapidus A."/>
            <person name="Nolan M."/>
            <person name="Lucas S."/>
            <person name="Hammon N."/>
            <person name="Deshpande S."/>
            <person name="Cheng J.F."/>
            <person name="Tapia R."/>
            <person name="Goodwin L.A."/>
            <person name="Pitluck S."/>
            <person name="Liolios K."/>
            <person name="Pagani I."/>
            <person name="Ivanova N."/>
            <person name="Mavromatis K."/>
            <person name="Mikhailova N."/>
            <person name="Huntemann M."/>
            <person name="Pati A."/>
            <person name="Chen A."/>
            <person name="Palaniappan K."/>
            <person name="Chang Y.J."/>
            <person name="Land M."/>
            <person name="Hauser L."/>
            <person name="Rohde M."/>
            <person name="Pukall R."/>
            <person name="Goker M."/>
            <person name="Detter J.C."/>
            <person name="Woyke T."/>
            <person name="Bristow J."/>
            <person name="Eisen J.A."/>
            <person name="Markowitz V."/>
            <person name="Hugenholtz P."/>
            <person name="Kyrpides N.C."/>
            <person name="Klenk H.P."/>
        </authorList>
    </citation>
    <scope>NUCLEOTIDE SEQUENCE</scope>
    <source>
        <strain evidence="5">ATCC 49209 / DSM 20642 / JCM 10262 / PW2</strain>
    </source>
</reference>
<dbReference type="InterPro" id="IPR003488">
    <property type="entry name" value="DprA"/>
</dbReference>
<protein>
    <submittedName>
        <fullName evidence="4">SMF family protein</fullName>
    </submittedName>
</protein>
<dbReference type="OrthoDB" id="9785707at2"/>
<feature type="domain" description="Smf/DprA SLOG" evidence="3">
    <location>
        <begin position="12"/>
        <end position="216"/>
    </location>
</feature>
<dbReference type="HOGENOM" id="CLU_029601_0_4_11"/>
<evidence type="ECO:0000313" key="4">
    <source>
        <dbReference type="EMBL" id="AEB06994.1"/>
    </source>
</evidence>
<dbReference type="SUPFAM" id="SSF102405">
    <property type="entry name" value="MCP/YpsA-like"/>
    <property type="match status" value="1"/>
</dbReference>
<dbReference type="RefSeq" id="WP_013708737.1">
    <property type="nucleotide sequence ID" value="NC_015389.1"/>
</dbReference>
<dbReference type="eggNOG" id="COG0758">
    <property type="taxonomic scope" value="Bacteria"/>
</dbReference>
<evidence type="ECO:0000256" key="2">
    <source>
        <dbReference type="SAM" id="MobiDB-lite"/>
    </source>
</evidence>
<gene>
    <name evidence="4" type="ordered locus">Corgl_0881</name>
</gene>
<feature type="region of interest" description="Disordered" evidence="2">
    <location>
        <begin position="305"/>
        <end position="324"/>
    </location>
</feature>
<dbReference type="Proteomes" id="UP000006851">
    <property type="component" value="Chromosome"/>
</dbReference>
<dbReference type="PANTHER" id="PTHR43022">
    <property type="entry name" value="PROTEIN SMF"/>
    <property type="match status" value="1"/>
</dbReference>
<dbReference type="InterPro" id="IPR057666">
    <property type="entry name" value="DrpA_SLOG"/>
</dbReference>
<comment type="similarity">
    <text evidence="1">Belongs to the DprA/Smf family.</text>
</comment>
<dbReference type="Pfam" id="PF02481">
    <property type="entry name" value="DNA_processg_A"/>
    <property type="match status" value="1"/>
</dbReference>
<feature type="compositionally biased region" description="Basic and acidic residues" evidence="2">
    <location>
        <begin position="314"/>
        <end position="324"/>
    </location>
</feature>